<name>A0A7I4E7A9_PHYPA</name>
<keyword evidence="1" id="KW-0175">Coiled coil</keyword>
<dbReference type="PANTHER" id="PTHR47270">
    <property type="entry name" value="PROTEIN MLP1-LIKE"/>
    <property type="match status" value="1"/>
</dbReference>
<dbReference type="Gramene" id="Pp3c6_20020V3.8">
    <property type="protein sequence ID" value="Pp3c6_20020V3.8"/>
    <property type="gene ID" value="Pp3c6_20020"/>
</dbReference>
<dbReference type="Proteomes" id="UP000006727">
    <property type="component" value="Chromosome 6"/>
</dbReference>
<protein>
    <submittedName>
        <fullName evidence="3">Uncharacterized protein</fullName>
    </submittedName>
</protein>
<evidence type="ECO:0000313" key="3">
    <source>
        <dbReference type="EnsemblPlants" id="Pp3c6_20020V3.9"/>
    </source>
</evidence>
<evidence type="ECO:0000256" key="2">
    <source>
        <dbReference type="SAM" id="MobiDB-lite"/>
    </source>
</evidence>
<proteinExistence type="predicted"/>
<organism evidence="3 4">
    <name type="scientific">Physcomitrium patens</name>
    <name type="common">Spreading-leaved earth moss</name>
    <name type="synonym">Physcomitrella patens</name>
    <dbReference type="NCBI Taxonomy" id="3218"/>
    <lineage>
        <taxon>Eukaryota</taxon>
        <taxon>Viridiplantae</taxon>
        <taxon>Streptophyta</taxon>
        <taxon>Embryophyta</taxon>
        <taxon>Bryophyta</taxon>
        <taxon>Bryophytina</taxon>
        <taxon>Bryopsida</taxon>
        <taxon>Funariidae</taxon>
        <taxon>Funariales</taxon>
        <taxon>Funariaceae</taxon>
        <taxon>Physcomitrium</taxon>
    </lineage>
</organism>
<reference evidence="3 4" key="1">
    <citation type="journal article" date="2008" name="Science">
        <title>The Physcomitrella genome reveals evolutionary insights into the conquest of land by plants.</title>
        <authorList>
            <person name="Rensing S."/>
            <person name="Lang D."/>
            <person name="Zimmer A."/>
            <person name="Terry A."/>
            <person name="Salamov A."/>
            <person name="Shapiro H."/>
            <person name="Nishiyama T."/>
            <person name="Perroud P.-F."/>
            <person name="Lindquist E."/>
            <person name="Kamisugi Y."/>
            <person name="Tanahashi T."/>
            <person name="Sakakibara K."/>
            <person name="Fujita T."/>
            <person name="Oishi K."/>
            <person name="Shin-I T."/>
            <person name="Kuroki Y."/>
            <person name="Toyoda A."/>
            <person name="Suzuki Y."/>
            <person name="Hashimoto A."/>
            <person name="Yamaguchi K."/>
            <person name="Sugano A."/>
            <person name="Kohara Y."/>
            <person name="Fujiyama A."/>
            <person name="Anterola A."/>
            <person name="Aoki S."/>
            <person name="Ashton N."/>
            <person name="Barbazuk W.B."/>
            <person name="Barker E."/>
            <person name="Bennetzen J."/>
            <person name="Bezanilla M."/>
            <person name="Blankenship R."/>
            <person name="Cho S.H."/>
            <person name="Dutcher S."/>
            <person name="Estelle M."/>
            <person name="Fawcett J.A."/>
            <person name="Gundlach H."/>
            <person name="Hanada K."/>
            <person name="Heyl A."/>
            <person name="Hicks K.A."/>
            <person name="Hugh J."/>
            <person name="Lohr M."/>
            <person name="Mayer K."/>
            <person name="Melkozernov A."/>
            <person name="Murata T."/>
            <person name="Nelson D."/>
            <person name="Pils B."/>
            <person name="Prigge M."/>
            <person name="Reiss B."/>
            <person name="Renner T."/>
            <person name="Rombauts S."/>
            <person name="Rushton P."/>
            <person name="Sanderfoot A."/>
            <person name="Schween G."/>
            <person name="Shiu S.-H."/>
            <person name="Stueber K."/>
            <person name="Theodoulou F.L."/>
            <person name="Tu H."/>
            <person name="Van de Peer Y."/>
            <person name="Verrier P.J."/>
            <person name="Waters E."/>
            <person name="Wood A."/>
            <person name="Yang L."/>
            <person name="Cove D."/>
            <person name="Cuming A."/>
            <person name="Hasebe M."/>
            <person name="Lucas S."/>
            <person name="Mishler D.B."/>
            <person name="Reski R."/>
            <person name="Grigoriev I."/>
            <person name="Quatrano R.S."/>
            <person name="Boore J.L."/>
        </authorList>
    </citation>
    <scope>NUCLEOTIDE SEQUENCE [LARGE SCALE GENOMIC DNA]</scope>
    <source>
        <strain evidence="3 4">cv. Gransden 2004</strain>
    </source>
</reference>
<reference evidence="3 4" key="2">
    <citation type="journal article" date="2018" name="Plant J.">
        <title>The Physcomitrella patens chromosome-scale assembly reveals moss genome structure and evolution.</title>
        <authorList>
            <person name="Lang D."/>
            <person name="Ullrich K.K."/>
            <person name="Murat F."/>
            <person name="Fuchs J."/>
            <person name="Jenkins J."/>
            <person name="Haas F.B."/>
            <person name="Piednoel M."/>
            <person name="Gundlach H."/>
            <person name="Van Bel M."/>
            <person name="Meyberg R."/>
            <person name="Vives C."/>
            <person name="Morata J."/>
            <person name="Symeonidi A."/>
            <person name="Hiss M."/>
            <person name="Muchero W."/>
            <person name="Kamisugi Y."/>
            <person name="Saleh O."/>
            <person name="Blanc G."/>
            <person name="Decker E.L."/>
            <person name="van Gessel N."/>
            <person name="Grimwood J."/>
            <person name="Hayes R.D."/>
            <person name="Graham S.W."/>
            <person name="Gunter L.E."/>
            <person name="McDaniel S.F."/>
            <person name="Hoernstein S.N.W."/>
            <person name="Larsson A."/>
            <person name="Li F.W."/>
            <person name="Perroud P.F."/>
            <person name="Phillips J."/>
            <person name="Ranjan P."/>
            <person name="Rokshar D.S."/>
            <person name="Rothfels C.J."/>
            <person name="Schneider L."/>
            <person name="Shu S."/>
            <person name="Stevenson D.W."/>
            <person name="Thummler F."/>
            <person name="Tillich M."/>
            <person name="Villarreal Aguilar J.C."/>
            <person name="Widiez T."/>
            <person name="Wong G.K."/>
            <person name="Wymore A."/>
            <person name="Zhang Y."/>
            <person name="Zimmer A.D."/>
            <person name="Quatrano R.S."/>
            <person name="Mayer K.F.X."/>
            <person name="Goodstein D."/>
            <person name="Casacuberta J.M."/>
            <person name="Vandepoele K."/>
            <person name="Reski R."/>
            <person name="Cuming A.C."/>
            <person name="Tuskan G.A."/>
            <person name="Maumus F."/>
            <person name="Salse J."/>
            <person name="Schmutz J."/>
            <person name="Rensing S.A."/>
        </authorList>
    </citation>
    <scope>NUCLEOTIDE SEQUENCE [LARGE SCALE GENOMIC DNA]</scope>
    <source>
        <strain evidence="3 4">cv. Gransden 2004</strain>
    </source>
</reference>
<evidence type="ECO:0000313" key="4">
    <source>
        <dbReference type="Proteomes" id="UP000006727"/>
    </source>
</evidence>
<dbReference type="AlphaFoldDB" id="A0A7I4E7A9"/>
<accession>A0A7I4E7A9</accession>
<reference evidence="3" key="3">
    <citation type="submission" date="2020-12" db="UniProtKB">
        <authorList>
            <consortium name="EnsemblPlants"/>
        </authorList>
    </citation>
    <scope>IDENTIFICATION</scope>
</reference>
<gene>
    <name evidence="3" type="primary">LOC112283654</name>
</gene>
<feature type="region of interest" description="Disordered" evidence="2">
    <location>
        <begin position="18"/>
        <end position="38"/>
    </location>
</feature>
<evidence type="ECO:0000256" key="1">
    <source>
        <dbReference type="SAM" id="Coils"/>
    </source>
</evidence>
<dbReference type="EnsemblPlants" id="Pp3c6_20020V3.8">
    <property type="protein sequence ID" value="Pp3c6_20020V3.8"/>
    <property type="gene ID" value="Pp3c6_20020"/>
</dbReference>
<feature type="region of interest" description="Disordered" evidence="2">
    <location>
        <begin position="88"/>
        <end position="110"/>
    </location>
</feature>
<dbReference type="RefSeq" id="XP_073390941.1">
    <property type="nucleotide sequence ID" value="XM_073534840.1"/>
</dbReference>
<dbReference type="PANTHER" id="PTHR47270:SF3">
    <property type="entry name" value="HYPOTETICAL PROTEIN"/>
    <property type="match status" value="1"/>
</dbReference>
<feature type="coiled-coil region" evidence="1">
    <location>
        <begin position="141"/>
        <end position="236"/>
    </location>
</feature>
<dbReference type="GeneID" id="112283654"/>
<keyword evidence="4" id="KW-1185">Reference proteome</keyword>
<sequence length="356" mass="40220">MTVNRTMDADDVLLSINSLESASDLDKSGVTDSPDGEIKRVICQKQREPEAEIENPKTRLRIVSRNWEASKGDAIMNPELSSGAEKLADGDDQKIKPGLSSPLPSPQTRPRAAFVGPMSPRSSPGEHADLVEKNRYLELALKKSMLENEALKREFEEEKNMLIESLDRLELANEQLLAGGENSGMEQLQMELTRLQRHNTLLSQRERELQFQLSTKDMLQKEVQHLQELNEQLLESRSGDGDSESGNKLLERIMTLETELADTIEVNNLYKSQLHDAFAEPKIAPGAPAAGGDEEVAKLRAQVKTLEGELQDLRDRYFVMSIRLAEREAQHEEVMMKFRRLQSPIKHFTGSFKWEA</sequence>
<dbReference type="EMBL" id="ABEU02000006">
    <property type="status" value="NOT_ANNOTATED_CDS"/>
    <property type="molecule type" value="Genomic_DNA"/>
</dbReference>
<dbReference type="Gramene" id="Pp3c6_20020V3.9">
    <property type="protein sequence ID" value="Pp3c6_20020V3.9"/>
    <property type="gene ID" value="Pp3c6_20020"/>
</dbReference>
<dbReference type="EnsemblPlants" id="Pp3c6_20020V3.9">
    <property type="protein sequence ID" value="Pp3c6_20020V3.9"/>
    <property type="gene ID" value="Pp3c6_20020"/>
</dbReference>
<dbReference type="OrthoDB" id="658575at2759"/>